<dbReference type="PANTHER" id="PTHR11252">
    <property type="entry name" value="POLYRIBONUCLEOTIDE NUCLEOTIDYLTRANSFERASE"/>
    <property type="match status" value="1"/>
</dbReference>
<dbReference type="EMBL" id="JAWXYG010000016">
    <property type="protein sequence ID" value="KAK4253368.1"/>
    <property type="molecule type" value="Genomic_DNA"/>
</dbReference>
<gene>
    <name evidence="1" type="ORF">QN277_010687</name>
</gene>
<protein>
    <submittedName>
        <fullName evidence="1">Uncharacterized protein</fullName>
    </submittedName>
</protein>
<dbReference type="GO" id="GO:0000175">
    <property type="term" value="F:3'-5'-RNA exonuclease activity"/>
    <property type="evidence" value="ECO:0007669"/>
    <property type="project" value="TreeGrafter"/>
</dbReference>
<name>A0AAE1IN33_9FABA</name>
<evidence type="ECO:0000313" key="1">
    <source>
        <dbReference type="EMBL" id="KAK4253368.1"/>
    </source>
</evidence>
<dbReference type="InterPro" id="IPR027408">
    <property type="entry name" value="PNPase/RNase_PH_dom_sf"/>
</dbReference>
<sequence length="108" mass="11890">MMCSFVLHKVSSNLAETPLRAPSDAQRLDSLVGPPTKRFLLHHSFPPFCTNEVGKRAGLNRHEVGHDIESAKASRRQLKEAICAALFDMNVPAICAVNQHWKSLGTLA</sequence>
<dbReference type="PANTHER" id="PTHR11252:SF16">
    <property type="entry name" value="POLYRIBONUCLEOTIDE NUCLEOTIDYLTRANSFERASE 2, MITOCHONDRIAL"/>
    <property type="match status" value="1"/>
</dbReference>
<accession>A0AAE1IN33</accession>
<dbReference type="Gene3D" id="3.30.230.70">
    <property type="entry name" value="GHMP Kinase, N-terminal domain"/>
    <property type="match status" value="1"/>
</dbReference>
<organism evidence="1 2">
    <name type="scientific">Acacia crassicarpa</name>
    <name type="common">northern wattle</name>
    <dbReference type="NCBI Taxonomy" id="499986"/>
    <lineage>
        <taxon>Eukaryota</taxon>
        <taxon>Viridiplantae</taxon>
        <taxon>Streptophyta</taxon>
        <taxon>Embryophyta</taxon>
        <taxon>Tracheophyta</taxon>
        <taxon>Spermatophyta</taxon>
        <taxon>Magnoliopsida</taxon>
        <taxon>eudicotyledons</taxon>
        <taxon>Gunneridae</taxon>
        <taxon>Pentapetalae</taxon>
        <taxon>rosids</taxon>
        <taxon>fabids</taxon>
        <taxon>Fabales</taxon>
        <taxon>Fabaceae</taxon>
        <taxon>Caesalpinioideae</taxon>
        <taxon>mimosoid clade</taxon>
        <taxon>Acacieae</taxon>
        <taxon>Acacia</taxon>
    </lineage>
</organism>
<keyword evidence="2" id="KW-1185">Reference proteome</keyword>
<dbReference type="GO" id="GO:0000965">
    <property type="term" value="P:mitochondrial RNA 3'-end processing"/>
    <property type="evidence" value="ECO:0007669"/>
    <property type="project" value="TreeGrafter"/>
</dbReference>
<dbReference type="GO" id="GO:0005739">
    <property type="term" value="C:mitochondrion"/>
    <property type="evidence" value="ECO:0007669"/>
    <property type="project" value="TreeGrafter"/>
</dbReference>
<dbReference type="AlphaFoldDB" id="A0AAE1IN33"/>
<reference evidence="1" key="1">
    <citation type="submission" date="2023-10" db="EMBL/GenBank/DDBJ databases">
        <title>Chromosome-level genome of the transformable northern wattle, Acacia crassicarpa.</title>
        <authorList>
            <person name="Massaro I."/>
            <person name="Sinha N.R."/>
            <person name="Poethig S."/>
            <person name="Leichty A.R."/>
        </authorList>
    </citation>
    <scope>NUCLEOTIDE SEQUENCE</scope>
    <source>
        <strain evidence="1">Acra3RX</strain>
        <tissue evidence="1">Leaf</tissue>
    </source>
</reference>
<dbReference type="GO" id="GO:0004654">
    <property type="term" value="F:polyribonucleotide nucleotidyltransferase activity"/>
    <property type="evidence" value="ECO:0007669"/>
    <property type="project" value="InterPro"/>
</dbReference>
<dbReference type="Proteomes" id="UP001293593">
    <property type="component" value="Unassembled WGS sequence"/>
</dbReference>
<dbReference type="GO" id="GO:0009570">
    <property type="term" value="C:chloroplast stroma"/>
    <property type="evidence" value="ECO:0007669"/>
    <property type="project" value="TreeGrafter"/>
</dbReference>
<dbReference type="GO" id="GO:0005829">
    <property type="term" value="C:cytosol"/>
    <property type="evidence" value="ECO:0007669"/>
    <property type="project" value="TreeGrafter"/>
</dbReference>
<dbReference type="InterPro" id="IPR012162">
    <property type="entry name" value="PNPase"/>
</dbReference>
<evidence type="ECO:0000313" key="2">
    <source>
        <dbReference type="Proteomes" id="UP001293593"/>
    </source>
</evidence>
<dbReference type="GO" id="GO:0003723">
    <property type="term" value="F:RNA binding"/>
    <property type="evidence" value="ECO:0007669"/>
    <property type="project" value="InterPro"/>
</dbReference>
<comment type="caution">
    <text evidence="1">The sequence shown here is derived from an EMBL/GenBank/DDBJ whole genome shotgun (WGS) entry which is preliminary data.</text>
</comment>
<dbReference type="GO" id="GO:0000958">
    <property type="term" value="P:mitochondrial mRNA catabolic process"/>
    <property type="evidence" value="ECO:0007669"/>
    <property type="project" value="TreeGrafter"/>
</dbReference>
<proteinExistence type="predicted"/>